<organism evidence="1 2">
    <name type="scientific">Puccinia sorghi</name>
    <dbReference type="NCBI Taxonomy" id="27349"/>
    <lineage>
        <taxon>Eukaryota</taxon>
        <taxon>Fungi</taxon>
        <taxon>Dikarya</taxon>
        <taxon>Basidiomycota</taxon>
        <taxon>Pucciniomycotina</taxon>
        <taxon>Pucciniomycetes</taxon>
        <taxon>Pucciniales</taxon>
        <taxon>Pucciniaceae</taxon>
        <taxon>Puccinia</taxon>
    </lineage>
</organism>
<dbReference type="STRING" id="27349.A0A0L6V969"/>
<keyword evidence="2" id="KW-1185">Reference proteome</keyword>
<accession>A0A0L6V969</accession>
<name>A0A0L6V969_9BASI</name>
<gene>
    <name evidence="1" type="ORF">VP01_218g1</name>
</gene>
<reference evidence="1 2" key="1">
    <citation type="submission" date="2015-08" db="EMBL/GenBank/DDBJ databases">
        <title>Next Generation Sequencing and Analysis of the Genome of Puccinia sorghi L Schw, the Causal Agent of Maize Common Rust.</title>
        <authorList>
            <person name="Rochi L."/>
            <person name="Burguener G."/>
            <person name="Darino M."/>
            <person name="Turjanski A."/>
            <person name="Kreff E."/>
            <person name="Dieguez M.J."/>
            <person name="Sacco F."/>
        </authorList>
    </citation>
    <scope>NUCLEOTIDE SEQUENCE [LARGE SCALE GENOMIC DNA]</scope>
    <source>
        <strain evidence="1 2">RO10H11247</strain>
    </source>
</reference>
<dbReference type="AlphaFoldDB" id="A0A0L6V969"/>
<dbReference type="VEuPathDB" id="FungiDB:VP01_218g1"/>
<comment type="caution">
    <text evidence="1">The sequence shown here is derived from an EMBL/GenBank/DDBJ whole genome shotgun (WGS) entry which is preliminary data.</text>
</comment>
<evidence type="ECO:0000313" key="1">
    <source>
        <dbReference type="EMBL" id="KNZ57303.1"/>
    </source>
</evidence>
<proteinExistence type="predicted"/>
<dbReference type="Proteomes" id="UP000037035">
    <property type="component" value="Unassembled WGS sequence"/>
</dbReference>
<sequence length="128" mass="14650">METIFTPSKLESLACKKFRCIFWQSNSWNLDIPMVNGTSSLILGGRSTRSPRRASTNNKLKRRTEVKSNKPCGQSFWMCMPSIGEPLANVFQSPLFVFSSAESQKFLPHFFPANNNSPIFIAFRQYQF</sequence>
<evidence type="ECO:0000313" key="2">
    <source>
        <dbReference type="Proteomes" id="UP000037035"/>
    </source>
</evidence>
<dbReference type="EMBL" id="LAVV01007047">
    <property type="protein sequence ID" value="KNZ57303.1"/>
    <property type="molecule type" value="Genomic_DNA"/>
</dbReference>
<protein>
    <submittedName>
        <fullName evidence="1">Uncharacterized protein</fullName>
    </submittedName>
</protein>